<dbReference type="RefSeq" id="WP_110363694.1">
    <property type="nucleotide sequence ID" value="NZ_QFLI01000014.1"/>
</dbReference>
<dbReference type="Proteomes" id="UP000248079">
    <property type="component" value="Unassembled WGS sequence"/>
</dbReference>
<gene>
    <name evidence="1" type="ORF">DF185_21875</name>
</gene>
<proteinExistence type="predicted"/>
<reference evidence="1 2" key="1">
    <citation type="submission" date="2018-05" db="EMBL/GenBank/DDBJ databases">
        <title>Marinifilum breve JC075T sp. nov., a marine bacterium isolated from Yongle Blue Hole in the South China Sea.</title>
        <authorList>
            <person name="Fu T."/>
        </authorList>
    </citation>
    <scope>NUCLEOTIDE SEQUENCE [LARGE SCALE GENOMIC DNA]</scope>
    <source>
        <strain evidence="1 2">JC075</strain>
    </source>
</reference>
<protein>
    <submittedName>
        <fullName evidence="1">Uncharacterized protein</fullName>
    </submittedName>
</protein>
<evidence type="ECO:0000313" key="2">
    <source>
        <dbReference type="Proteomes" id="UP000248079"/>
    </source>
</evidence>
<keyword evidence="2" id="KW-1185">Reference proteome</keyword>
<name>A0A2V3ZS87_9BACT</name>
<evidence type="ECO:0000313" key="1">
    <source>
        <dbReference type="EMBL" id="PXX95744.1"/>
    </source>
</evidence>
<organism evidence="1 2">
    <name type="scientific">Marinifilum breve</name>
    <dbReference type="NCBI Taxonomy" id="2184082"/>
    <lineage>
        <taxon>Bacteria</taxon>
        <taxon>Pseudomonadati</taxon>
        <taxon>Bacteroidota</taxon>
        <taxon>Bacteroidia</taxon>
        <taxon>Marinilabiliales</taxon>
        <taxon>Marinifilaceae</taxon>
    </lineage>
</organism>
<dbReference type="EMBL" id="QFLI01000014">
    <property type="protein sequence ID" value="PXX95744.1"/>
    <property type="molecule type" value="Genomic_DNA"/>
</dbReference>
<dbReference type="AlphaFoldDB" id="A0A2V3ZS87"/>
<sequence>MSFIIKDSIEKLLEEVIKSNNTEKRARKRIELKSILKIINSIELSSDFKGVKKISRLPIAKTDFSEFRVIDDTDSDDRSFWIEL</sequence>
<comment type="caution">
    <text evidence="1">The sequence shown here is derived from an EMBL/GenBank/DDBJ whole genome shotgun (WGS) entry which is preliminary data.</text>
</comment>
<dbReference type="OrthoDB" id="1148858at2"/>
<accession>A0A2V3ZS87</accession>